<dbReference type="AlphaFoldDB" id="A0A0U2UNN0"/>
<feature type="domain" description="DPH-type MB" evidence="6">
    <location>
        <begin position="66"/>
        <end position="136"/>
    </location>
</feature>
<dbReference type="Pfam" id="PF05207">
    <property type="entry name" value="Zn_ribbon_CSL"/>
    <property type="match status" value="1"/>
</dbReference>
<evidence type="ECO:0000259" key="5">
    <source>
        <dbReference type="PROSITE" id="PS50076"/>
    </source>
</evidence>
<dbReference type="Pfam" id="PF00226">
    <property type="entry name" value="DnaJ"/>
    <property type="match status" value="1"/>
</dbReference>
<comment type="similarity">
    <text evidence="1">Belongs to the DPH4 family.</text>
</comment>
<keyword evidence="4" id="KW-0408">Iron</keyword>
<dbReference type="CDD" id="cd06257">
    <property type="entry name" value="DnaJ"/>
    <property type="match status" value="1"/>
</dbReference>
<dbReference type="PROSITE" id="PS50076">
    <property type="entry name" value="DNAJ_2"/>
    <property type="match status" value="1"/>
</dbReference>
<dbReference type="GO" id="GO:0008198">
    <property type="term" value="F:ferrous iron binding"/>
    <property type="evidence" value="ECO:0007669"/>
    <property type="project" value="TreeGrafter"/>
</dbReference>
<dbReference type="SMART" id="SM00271">
    <property type="entry name" value="DnaJ"/>
    <property type="match status" value="1"/>
</dbReference>
<dbReference type="InterPro" id="IPR001623">
    <property type="entry name" value="DnaJ_domain"/>
</dbReference>
<dbReference type="InterPro" id="IPR036671">
    <property type="entry name" value="DPH_MB_sf"/>
</dbReference>
<evidence type="ECO:0000259" key="6">
    <source>
        <dbReference type="PROSITE" id="PS51074"/>
    </source>
</evidence>
<dbReference type="Gene3D" id="3.10.660.10">
    <property type="entry name" value="DPH Zinc finger"/>
    <property type="match status" value="1"/>
</dbReference>
<evidence type="ECO:0000256" key="1">
    <source>
        <dbReference type="ARBA" id="ARBA00006169"/>
    </source>
</evidence>
<dbReference type="PROSITE" id="PS51074">
    <property type="entry name" value="DPH_MB"/>
    <property type="match status" value="1"/>
</dbReference>
<dbReference type="SUPFAM" id="SSF46565">
    <property type="entry name" value="Chaperone J-domain"/>
    <property type="match status" value="1"/>
</dbReference>
<evidence type="ECO:0000256" key="2">
    <source>
        <dbReference type="ARBA" id="ARBA00022723"/>
    </source>
</evidence>
<dbReference type="InterPro" id="IPR036869">
    <property type="entry name" value="J_dom_sf"/>
</dbReference>
<organism evidence="7">
    <name type="scientific">Acartia pacifica</name>
    <name type="common">Copepod</name>
    <dbReference type="NCBI Taxonomy" id="335913"/>
    <lineage>
        <taxon>Eukaryota</taxon>
        <taxon>Metazoa</taxon>
        <taxon>Ecdysozoa</taxon>
        <taxon>Arthropoda</taxon>
        <taxon>Crustacea</taxon>
        <taxon>Multicrustacea</taxon>
        <taxon>Hexanauplia</taxon>
        <taxon>Copepoda</taxon>
        <taxon>Calanoida</taxon>
        <taxon>Acartiidae</taxon>
        <taxon>Acartia</taxon>
    </lineage>
</organism>
<sequence length="138" mass="16006">MDYYQVLNSRQSEDLSVIKRRYQDLLLKHHPDKNGGVESLLFQQVREAWSHLSSPERRQQYDAQLYRAQLDQDSAVWCTLDLTQFRQSGGDYSFECKCSGVYEIDQEQLDDLRKDGDSDCLIACDSCSLSVLVTLDNR</sequence>
<dbReference type="SUPFAM" id="SSF144217">
    <property type="entry name" value="CSL zinc finger"/>
    <property type="match status" value="1"/>
</dbReference>
<dbReference type="InterPro" id="IPR007872">
    <property type="entry name" value="DPH_MB_dom"/>
</dbReference>
<keyword evidence="3" id="KW-0862">Zinc</keyword>
<evidence type="ECO:0000313" key="7">
    <source>
        <dbReference type="EMBL" id="ALS04510.1"/>
    </source>
</evidence>
<keyword evidence="2" id="KW-0479">Metal-binding</keyword>
<dbReference type="GO" id="GO:0001671">
    <property type="term" value="F:ATPase activator activity"/>
    <property type="evidence" value="ECO:0007669"/>
    <property type="project" value="TreeGrafter"/>
</dbReference>
<evidence type="ECO:0000256" key="3">
    <source>
        <dbReference type="ARBA" id="ARBA00022833"/>
    </source>
</evidence>
<dbReference type="PANTHER" id="PTHR45255">
    <property type="entry name" value="DNAJ HOMOLOG SUBFAMILY C MEMBER 24"/>
    <property type="match status" value="1"/>
</dbReference>
<proteinExistence type="evidence at transcript level"/>
<accession>A0A0U2UNN0</accession>
<dbReference type="PANTHER" id="PTHR45255:SF1">
    <property type="entry name" value="DNAJ HOMOLOG SUBFAMILY C MEMBER 24"/>
    <property type="match status" value="1"/>
</dbReference>
<evidence type="ECO:0000256" key="4">
    <source>
        <dbReference type="ARBA" id="ARBA00023004"/>
    </source>
</evidence>
<name>A0A0U2UNN0_ACAPC</name>
<dbReference type="EMBL" id="KT754676">
    <property type="protein sequence ID" value="ALS04510.1"/>
    <property type="molecule type" value="mRNA"/>
</dbReference>
<reference evidence="7" key="1">
    <citation type="journal article" date="2015" name="Sci. Rep.">
        <title>Spliced leader RNA trans-splicing discovered in copepods.</title>
        <authorList>
            <person name="Yang F."/>
            <person name="Xu D."/>
            <person name="Zhuang Y."/>
            <person name="Yi X."/>
            <person name="Huang Y."/>
            <person name="Chen H."/>
            <person name="Lin S."/>
            <person name="Campbell D.A."/>
            <person name="Sturm N.R."/>
            <person name="Liu G."/>
            <person name="Zhang H."/>
        </authorList>
    </citation>
    <scope>NUCLEOTIDE SEQUENCE</scope>
</reference>
<protein>
    <submittedName>
        <fullName evidence="7">DnaJ-like protein subfamily C member 24</fullName>
    </submittedName>
</protein>
<dbReference type="Gene3D" id="1.10.287.110">
    <property type="entry name" value="DnaJ domain"/>
    <property type="match status" value="1"/>
</dbReference>
<feature type="domain" description="J" evidence="5">
    <location>
        <begin position="2"/>
        <end position="65"/>
    </location>
</feature>